<organism evidence="1 2">
    <name type="scientific">Candidatus Limosilactobacillus merdavium</name>
    <dbReference type="NCBI Taxonomy" id="2838651"/>
    <lineage>
        <taxon>Bacteria</taxon>
        <taxon>Bacillati</taxon>
        <taxon>Bacillota</taxon>
        <taxon>Bacilli</taxon>
        <taxon>Lactobacillales</taxon>
        <taxon>Lactobacillaceae</taxon>
        <taxon>Limosilactobacillus</taxon>
    </lineage>
</organism>
<reference evidence="1" key="1">
    <citation type="journal article" date="2021" name="PeerJ">
        <title>Extensive microbial diversity within the chicken gut microbiome revealed by metagenomics and culture.</title>
        <authorList>
            <person name="Gilroy R."/>
            <person name="Ravi A."/>
            <person name="Getino M."/>
            <person name="Pursley I."/>
            <person name="Horton D.L."/>
            <person name="Alikhan N.F."/>
            <person name="Baker D."/>
            <person name="Gharbi K."/>
            <person name="Hall N."/>
            <person name="Watson M."/>
            <person name="Adriaenssens E.M."/>
            <person name="Foster-Nyarko E."/>
            <person name="Jarju S."/>
            <person name="Secka A."/>
            <person name="Antonio M."/>
            <person name="Oren A."/>
            <person name="Chaudhuri R.R."/>
            <person name="La Ragione R."/>
            <person name="Hildebrand F."/>
            <person name="Pallen M.J."/>
        </authorList>
    </citation>
    <scope>NUCLEOTIDE SEQUENCE</scope>
    <source>
        <strain evidence="1">876</strain>
    </source>
</reference>
<sequence length="139" mass="16092">MDEKEIIERELFSDTSRYNDIIDRPYQQSKGHLPMLQSDRAGQFSPFAALTGFGSLIQKKAEIYDHKKYLSASEEKRVLTKLKALASTRKTAIINCFNDETGYYEEFSDQVSVVKPERGRVFFNHRPSIPIANIREVRE</sequence>
<evidence type="ECO:0008006" key="3">
    <source>
        <dbReference type="Google" id="ProtNLM"/>
    </source>
</evidence>
<protein>
    <recommendedName>
        <fullName evidence="3">YolD-like protein</fullName>
    </recommendedName>
</protein>
<dbReference type="EMBL" id="JAHLFK010000054">
    <property type="protein sequence ID" value="MBU3830223.1"/>
    <property type="molecule type" value="Genomic_DNA"/>
</dbReference>
<dbReference type="Proteomes" id="UP000824180">
    <property type="component" value="Unassembled WGS sequence"/>
</dbReference>
<dbReference type="AlphaFoldDB" id="A0A9E2NVD9"/>
<proteinExistence type="predicted"/>
<name>A0A9E2NVD9_9LACO</name>
<gene>
    <name evidence="1" type="ORF">H9843_04950</name>
</gene>
<accession>A0A9E2NVD9</accession>
<comment type="caution">
    <text evidence="1">The sequence shown here is derived from an EMBL/GenBank/DDBJ whole genome shotgun (WGS) entry which is preliminary data.</text>
</comment>
<evidence type="ECO:0000313" key="1">
    <source>
        <dbReference type="EMBL" id="MBU3830223.1"/>
    </source>
</evidence>
<reference evidence="1" key="2">
    <citation type="submission" date="2021-04" db="EMBL/GenBank/DDBJ databases">
        <authorList>
            <person name="Gilroy R."/>
        </authorList>
    </citation>
    <scope>NUCLEOTIDE SEQUENCE</scope>
    <source>
        <strain evidence="1">876</strain>
    </source>
</reference>
<evidence type="ECO:0000313" key="2">
    <source>
        <dbReference type="Proteomes" id="UP000824180"/>
    </source>
</evidence>